<evidence type="ECO:0000256" key="1">
    <source>
        <dbReference type="ARBA" id="ARBA00000085"/>
    </source>
</evidence>
<dbReference type="InterPro" id="IPR003594">
    <property type="entry name" value="HATPase_dom"/>
</dbReference>
<reference evidence="18 19" key="1">
    <citation type="journal article" date="2016" name="Int. J. Syst. Evol. Microbiol.">
        <title>Chitinibacter fontanus sp. nov., isolated from a spring.</title>
        <authorList>
            <person name="Sheu S.Y."/>
            <person name="Li Y.S."/>
            <person name="Young C.C."/>
            <person name="Chen W.M."/>
        </authorList>
    </citation>
    <scope>NUCLEOTIDE SEQUENCE [LARGE SCALE GENOMIC DNA]</scope>
    <source>
        <strain evidence="18 19">STM-7</strain>
    </source>
</reference>
<dbReference type="Pfam" id="PF00072">
    <property type="entry name" value="Response_reg"/>
    <property type="match status" value="1"/>
</dbReference>
<keyword evidence="15" id="KW-0812">Transmembrane</keyword>
<dbReference type="SMART" id="SM00387">
    <property type="entry name" value="HATPase_c"/>
    <property type="match status" value="1"/>
</dbReference>
<keyword evidence="9" id="KW-0902">Two-component regulatory system</keyword>
<dbReference type="Gene3D" id="6.10.340.10">
    <property type="match status" value="1"/>
</dbReference>
<evidence type="ECO:0000256" key="11">
    <source>
        <dbReference type="ARBA" id="ARBA00023306"/>
    </source>
</evidence>
<dbReference type="CDD" id="cd00082">
    <property type="entry name" value="HisKA"/>
    <property type="match status" value="1"/>
</dbReference>
<evidence type="ECO:0000259" key="16">
    <source>
        <dbReference type="PROSITE" id="PS50109"/>
    </source>
</evidence>
<dbReference type="Gene3D" id="3.30.565.10">
    <property type="entry name" value="Histidine kinase-like ATPase, C-terminal domain"/>
    <property type="match status" value="1"/>
</dbReference>
<comment type="catalytic activity">
    <reaction evidence="1">
        <text>ATP + protein L-histidine = ADP + protein N-phospho-L-histidine.</text>
        <dbReference type="EC" id="2.7.13.3"/>
    </reaction>
</comment>
<name>A0A7D5Z639_9NEIS</name>
<protein>
    <recommendedName>
        <fullName evidence="13">Virulence sensor protein BvgS</fullName>
        <ecNumber evidence="3">2.7.13.3</ecNumber>
    </recommendedName>
</protein>
<feature type="transmembrane region" description="Helical" evidence="15">
    <location>
        <begin position="168"/>
        <end position="190"/>
    </location>
</feature>
<dbReference type="InterPro" id="IPR001789">
    <property type="entry name" value="Sig_transdc_resp-reg_receiver"/>
</dbReference>
<evidence type="ECO:0000256" key="8">
    <source>
        <dbReference type="ARBA" id="ARBA00022840"/>
    </source>
</evidence>
<evidence type="ECO:0000256" key="3">
    <source>
        <dbReference type="ARBA" id="ARBA00012438"/>
    </source>
</evidence>
<dbReference type="Gene3D" id="3.30.450.20">
    <property type="entry name" value="PAS domain"/>
    <property type="match status" value="1"/>
</dbReference>
<feature type="domain" description="Response regulatory" evidence="17">
    <location>
        <begin position="650"/>
        <end position="768"/>
    </location>
</feature>
<keyword evidence="11" id="KW-0131">Cell cycle</keyword>
<evidence type="ECO:0000259" key="17">
    <source>
        <dbReference type="PROSITE" id="PS50110"/>
    </source>
</evidence>
<evidence type="ECO:0000256" key="4">
    <source>
        <dbReference type="ARBA" id="ARBA00022553"/>
    </source>
</evidence>
<evidence type="ECO:0000256" key="15">
    <source>
        <dbReference type="SAM" id="Phobius"/>
    </source>
</evidence>
<dbReference type="Proteomes" id="UP000510822">
    <property type="component" value="Chromosome"/>
</dbReference>
<accession>A0A7D5Z639</accession>
<feature type="transmembrane region" description="Helical" evidence="15">
    <location>
        <begin position="40"/>
        <end position="60"/>
    </location>
</feature>
<dbReference type="SUPFAM" id="SSF55785">
    <property type="entry name" value="PYP-like sensor domain (PAS domain)"/>
    <property type="match status" value="1"/>
</dbReference>
<evidence type="ECO:0000256" key="2">
    <source>
        <dbReference type="ARBA" id="ARBA00004370"/>
    </source>
</evidence>
<evidence type="ECO:0000256" key="6">
    <source>
        <dbReference type="ARBA" id="ARBA00022741"/>
    </source>
</evidence>
<dbReference type="InterPro" id="IPR003661">
    <property type="entry name" value="HisK_dim/P_dom"/>
</dbReference>
<evidence type="ECO:0000256" key="5">
    <source>
        <dbReference type="ARBA" id="ARBA00022679"/>
    </source>
</evidence>
<dbReference type="SUPFAM" id="SSF55874">
    <property type="entry name" value="ATPase domain of HSP90 chaperone/DNA topoisomerase II/histidine kinase"/>
    <property type="match status" value="1"/>
</dbReference>
<dbReference type="GO" id="GO:0016020">
    <property type="term" value="C:membrane"/>
    <property type="evidence" value="ECO:0007669"/>
    <property type="project" value="UniProtKB-SubCell"/>
</dbReference>
<dbReference type="Pfam" id="PF00512">
    <property type="entry name" value="HisKA"/>
    <property type="match status" value="1"/>
</dbReference>
<proteinExistence type="predicted"/>
<organism evidence="18 19">
    <name type="scientific">Chitinibacter fontanus</name>
    <dbReference type="NCBI Taxonomy" id="1737446"/>
    <lineage>
        <taxon>Bacteria</taxon>
        <taxon>Pseudomonadati</taxon>
        <taxon>Pseudomonadota</taxon>
        <taxon>Betaproteobacteria</taxon>
        <taxon>Neisseriales</taxon>
        <taxon>Chitinibacteraceae</taxon>
        <taxon>Chitinibacter</taxon>
    </lineage>
</organism>
<dbReference type="PANTHER" id="PTHR45339:SF5">
    <property type="entry name" value="HISTIDINE KINASE"/>
    <property type="match status" value="1"/>
</dbReference>
<keyword evidence="15" id="KW-1133">Transmembrane helix</keyword>
<sequence length="918" mass="101857">MAPCDASIGSFYLSQKWLNCWISNYMLNLGTLSKYLFTKILLYSVVLSLLTSLVNGWISYQDGVSRHNSQVQAVLAAYQSTLSKAIWEVDYDAAKAHLSGLERFSAILSAKIISVGPTLSYQKKGADLQQDSPILTYQLMAQDGRRNLGRWEIRLDNKSLREEVWREALRFALIVTTELLLIAVLIFWLFRRNISIPIQALSLHVQTMNESRLALPAPLPNEKQRHEIHQLAEGITRLQHDLLAQFSLRDANAKELAEHRDQLNQLLLQQEHQLDVVLHQMADGGAVLSRQGQILFANPAWSNMLNSPSSHILIGSWPLQWLYSPSWPSLYERLNQEGSFTGESLFLNRIDLDHLPVEASFSVLERDAQGQASRIQIMVRDLTSRLQTERVLIEAKEAALLASQAKSAFLANMSHEIRTPLNAVLGFASLLVDTQLDEQQQQYIHNIRASGTALLMLLNDVLDFSKIEAGQLQLEQIDYDLRSLLEDTQDIVAAHAQNKGLELVCLVDASVPLSVVGDPSRLRQILINLLNNALKFTPSGEIITRARVVSQHADRVRVRIEVKDNGIGISAEAQSLLFQPFHQADASTTRRFGGTGLGLSICRRLVQAMNGEIGVESQLGAGALFWFEIELGLGQRTEYVQAYAELNDKVVFVLSPSVGNRQKLHDDLELMHCKTILVDSDVALLALMQSHQPPADLIMVDLPITMEMNTELPGKIHAVPLYAQIPVLLSVTQGAVGQGALAERSGYTAYLTKPIHFDALQKCLIEALNRVGQPTSASLLTVHRIAELTARQRSNILLVEDNLMNQKVGVLLLEKLGCRVDVANNGLEAVAAAKTHNYDLILMDCQMPELDGYDATRQIRTLAGAQGSVPIVALTANAFAEDRSRCLAAGMDDFMAKPIQVDSLNSMLNKWLAEKAAD</sequence>
<dbReference type="FunFam" id="3.30.565.10:FF:000010">
    <property type="entry name" value="Sensor histidine kinase RcsC"/>
    <property type="match status" value="1"/>
</dbReference>
<dbReference type="Gene3D" id="3.40.50.2300">
    <property type="match status" value="2"/>
</dbReference>
<dbReference type="GO" id="GO:0005524">
    <property type="term" value="F:ATP binding"/>
    <property type="evidence" value="ECO:0007669"/>
    <property type="project" value="UniProtKB-KW"/>
</dbReference>
<dbReference type="PROSITE" id="PS50109">
    <property type="entry name" value="HIS_KIN"/>
    <property type="match status" value="1"/>
</dbReference>
<keyword evidence="8" id="KW-0067">ATP-binding</keyword>
<evidence type="ECO:0000313" key="18">
    <source>
        <dbReference type="EMBL" id="QLI81122.1"/>
    </source>
</evidence>
<dbReference type="InterPro" id="IPR011006">
    <property type="entry name" value="CheY-like_superfamily"/>
</dbReference>
<keyword evidence="19" id="KW-1185">Reference proteome</keyword>
<evidence type="ECO:0000256" key="7">
    <source>
        <dbReference type="ARBA" id="ARBA00022777"/>
    </source>
</evidence>
<dbReference type="KEGG" id="cfon:HZU75_06010"/>
<keyword evidence="7" id="KW-0418">Kinase</keyword>
<dbReference type="Pfam" id="PF02518">
    <property type="entry name" value="HATPase_c"/>
    <property type="match status" value="1"/>
</dbReference>
<dbReference type="RefSeq" id="WP_180308252.1">
    <property type="nucleotide sequence ID" value="NZ_CP058952.1"/>
</dbReference>
<dbReference type="PROSITE" id="PS50110">
    <property type="entry name" value="RESPONSE_REGULATORY"/>
    <property type="match status" value="2"/>
</dbReference>
<feature type="modified residue" description="4-aspartylphosphate" evidence="14">
    <location>
        <position position="701"/>
    </location>
</feature>
<keyword evidence="6" id="KW-0547">Nucleotide-binding</keyword>
<dbReference type="InterPro" id="IPR004358">
    <property type="entry name" value="Sig_transdc_His_kin-like_C"/>
</dbReference>
<dbReference type="InterPro" id="IPR005467">
    <property type="entry name" value="His_kinase_dom"/>
</dbReference>
<evidence type="ECO:0000313" key="19">
    <source>
        <dbReference type="Proteomes" id="UP000510822"/>
    </source>
</evidence>
<keyword evidence="5" id="KW-0808">Transferase</keyword>
<dbReference type="AlphaFoldDB" id="A0A7D5Z639"/>
<dbReference type="InterPro" id="IPR036097">
    <property type="entry name" value="HisK_dim/P_sf"/>
</dbReference>
<dbReference type="EMBL" id="CP058952">
    <property type="protein sequence ID" value="QLI81122.1"/>
    <property type="molecule type" value="Genomic_DNA"/>
</dbReference>
<evidence type="ECO:0000256" key="14">
    <source>
        <dbReference type="PROSITE-ProRule" id="PRU00169"/>
    </source>
</evidence>
<feature type="modified residue" description="4-aspartylphosphate" evidence="14">
    <location>
        <position position="844"/>
    </location>
</feature>
<evidence type="ECO:0000256" key="12">
    <source>
        <dbReference type="ARBA" id="ARBA00058004"/>
    </source>
</evidence>
<feature type="domain" description="Response regulatory" evidence="17">
    <location>
        <begin position="795"/>
        <end position="912"/>
    </location>
</feature>
<dbReference type="PANTHER" id="PTHR45339">
    <property type="entry name" value="HYBRID SIGNAL TRANSDUCTION HISTIDINE KINASE J"/>
    <property type="match status" value="1"/>
</dbReference>
<dbReference type="CDD" id="cd16922">
    <property type="entry name" value="HATPase_EvgS-ArcB-TorS-like"/>
    <property type="match status" value="1"/>
</dbReference>
<dbReference type="EC" id="2.7.13.3" evidence="3"/>
<keyword evidence="10 15" id="KW-0472">Membrane</keyword>
<dbReference type="InterPro" id="IPR035965">
    <property type="entry name" value="PAS-like_dom_sf"/>
</dbReference>
<evidence type="ECO:0000256" key="9">
    <source>
        <dbReference type="ARBA" id="ARBA00023012"/>
    </source>
</evidence>
<keyword evidence="4 14" id="KW-0597">Phosphoprotein</keyword>
<dbReference type="Gene3D" id="1.10.287.130">
    <property type="match status" value="1"/>
</dbReference>
<evidence type="ECO:0000256" key="10">
    <source>
        <dbReference type="ARBA" id="ARBA00023136"/>
    </source>
</evidence>
<dbReference type="SUPFAM" id="SSF52172">
    <property type="entry name" value="CheY-like"/>
    <property type="match status" value="2"/>
</dbReference>
<dbReference type="InterPro" id="IPR036890">
    <property type="entry name" value="HATPase_C_sf"/>
</dbReference>
<dbReference type="CDD" id="cd17546">
    <property type="entry name" value="REC_hyHK_CKI1_RcsC-like"/>
    <property type="match status" value="1"/>
</dbReference>
<dbReference type="SUPFAM" id="SSF47384">
    <property type="entry name" value="Homodimeric domain of signal transducing histidine kinase"/>
    <property type="match status" value="1"/>
</dbReference>
<comment type="function">
    <text evidence="12">Member of the two-component regulatory system BvgS/BvgA. Phosphorylates BvgA via a four-step phosphorelay in response to environmental signals.</text>
</comment>
<evidence type="ECO:0000256" key="13">
    <source>
        <dbReference type="ARBA" id="ARBA00070152"/>
    </source>
</evidence>
<gene>
    <name evidence="18" type="ORF">HZU75_06010</name>
</gene>
<dbReference type="SMART" id="SM00388">
    <property type="entry name" value="HisKA"/>
    <property type="match status" value="1"/>
</dbReference>
<dbReference type="PRINTS" id="PR00344">
    <property type="entry name" value="BCTRLSENSOR"/>
</dbReference>
<feature type="domain" description="Histidine kinase" evidence="16">
    <location>
        <begin position="412"/>
        <end position="633"/>
    </location>
</feature>
<dbReference type="SMART" id="SM00448">
    <property type="entry name" value="REC"/>
    <property type="match status" value="2"/>
</dbReference>
<comment type="subcellular location">
    <subcellularLocation>
        <location evidence="2">Membrane</location>
    </subcellularLocation>
</comment>
<dbReference type="GO" id="GO:0000155">
    <property type="term" value="F:phosphorelay sensor kinase activity"/>
    <property type="evidence" value="ECO:0007669"/>
    <property type="project" value="InterPro"/>
</dbReference>
<dbReference type="FunFam" id="1.10.287.130:FF:000038">
    <property type="entry name" value="Sensory transduction histidine kinase"/>
    <property type="match status" value="1"/>
</dbReference>